<name>A0AA39NYH6_9AGAR</name>
<proteinExistence type="predicted"/>
<reference evidence="2" key="1">
    <citation type="submission" date="2023-06" db="EMBL/GenBank/DDBJ databases">
        <authorList>
            <consortium name="Lawrence Berkeley National Laboratory"/>
            <person name="Ahrendt S."/>
            <person name="Sahu N."/>
            <person name="Indic B."/>
            <person name="Wong-Bajracharya J."/>
            <person name="Merenyi Z."/>
            <person name="Ke H.-M."/>
            <person name="Monk M."/>
            <person name="Kocsube S."/>
            <person name="Drula E."/>
            <person name="Lipzen A."/>
            <person name="Balint B."/>
            <person name="Henrissat B."/>
            <person name="Andreopoulos B."/>
            <person name="Martin F.M."/>
            <person name="Harder C.B."/>
            <person name="Rigling D."/>
            <person name="Ford K.L."/>
            <person name="Foster G.D."/>
            <person name="Pangilinan J."/>
            <person name="Papanicolaou A."/>
            <person name="Barry K."/>
            <person name="LaButti K."/>
            <person name="Viragh M."/>
            <person name="Koriabine M."/>
            <person name="Yan M."/>
            <person name="Riley R."/>
            <person name="Champramary S."/>
            <person name="Plett K.L."/>
            <person name="Tsai I.J."/>
            <person name="Slot J."/>
            <person name="Sipos G."/>
            <person name="Plett J."/>
            <person name="Nagy L.G."/>
            <person name="Grigoriev I.V."/>
        </authorList>
    </citation>
    <scope>NUCLEOTIDE SEQUENCE</scope>
    <source>
        <strain evidence="2">ICMP 16352</strain>
    </source>
</reference>
<evidence type="ECO:0000313" key="3">
    <source>
        <dbReference type="Proteomes" id="UP001175227"/>
    </source>
</evidence>
<evidence type="ECO:0000313" key="2">
    <source>
        <dbReference type="EMBL" id="KAK0474217.1"/>
    </source>
</evidence>
<organism evidence="2 3">
    <name type="scientific">Armillaria novae-zelandiae</name>
    <dbReference type="NCBI Taxonomy" id="153914"/>
    <lineage>
        <taxon>Eukaryota</taxon>
        <taxon>Fungi</taxon>
        <taxon>Dikarya</taxon>
        <taxon>Basidiomycota</taxon>
        <taxon>Agaricomycotina</taxon>
        <taxon>Agaricomycetes</taxon>
        <taxon>Agaricomycetidae</taxon>
        <taxon>Agaricales</taxon>
        <taxon>Marasmiineae</taxon>
        <taxon>Physalacriaceae</taxon>
        <taxon>Armillaria</taxon>
    </lineage>
</organism>
<dbReference type="Proteomes" id="UP001175227">
    <property type="component" value="Unassembled WGS sequence"/>
</dbReference>
<sequence>MAESRPVPLTRLLGHSQTAQRRQEVNPAPAVENEQPTAPEPHPNPTTNAELSIHSTNLVPSLPTTSPLYRLTASGIYPQPSHTTANTSSTLPQPYMRPAPAVAGLLSHGFNPNAFLGELPQSSATAFVGSNTTGRKKASIMCMALGDREAPVCHILIYPFVSPHHHVQAKKHNYPHVQRGYTLPQSDTYNLELTDIEPFRGHMQKLGLCITYRPTSNDTYKDIHSQLLAHNADPLNPQIPGLKTDNLHYLTFDNMGWCFLQLMTRKPDNALLSFNRTIKETQFNLLYMIQYASLESKFDGHRRRKYLATPGQFTLVIAPTTAPICHNLLNQNLYMADYGPNGIPDAARNAVHACFAERAMHNLSFVMRRRGGTGDENGLPCLRACQGLSPDILGEEMPIELGIPRCPVSFGIPNRARELDKPFPLPPPYYMGRVWPAPDRAELARNKHFPSFYMQMVDHMDTMGDNTMILKGPDIGALADAVMTLCLFYAKTGWDEEKQVFKRHIDDWPGPQFKSADITCDNWSEPARFGQMRIVVDPSRSYGGGINKIIFREALIRALRDTDLYVTLPNSSAYFTAKLPMTGCTTRQTIQWRAQGLLLAVCTVTFCMPPLPISPFLFLALIIEKHSLPGMLDALTGPVIKALDPACEVFMEPWLGRRLTDPLTSEPLANWGRDPRYLWISNFCEPHLTALEVGFQTTDSEKAIFQNRLVLRLILLSHPLAEQSDSFNALRQGFAFHFGHASYTGGLPSLIQSGYPTIEDNPESLLEYLESSYDRKIHSVEALMEVIQVDTGLVATDTFCSRRCDWGFGKDPNGHDLPMYISAKKALEDALRTYFKRDLKERGTRFLEITTSLSYMPCGGSQIKIQFLPPDYHDPPSQTFRTSTCFRLVKIKLDVALCGLLAGGATDVFPNWTECLNFWLSDTTKTVTIL</sequence>
<protein>
    <submittedName>
        <fullName evidence="2">Uncharacterized protein</fullName>
    </submittedName>
</protein>
<dbReference type="EMBL" id="JAUEPR010000028">
    <property type="protein sequence ID" value="KAK0474217.1"/>
    <property type="molecule type" value="Genomic_DNA"/>
</dbReference>
<accession>A0AA39NYH6</accession>
<dbReference type="AlphaFoldDB" id="A0AA39NYH6"/>
<comment type="caution">
    <text evidence="2">The sequence shown here is derived from an EMBL/GenBank/DDBJ whole genome shotgun (WGS) entry which is preliminary data.</text>
</comment>
<evidence type="ECO:0000256" key="1">
    <source>
        <dbReference type="SAM" id="MobiDB-lite"/>
    </source>
</evidence>
<keyword evidence="3" id="KW-1185">Reference proteome</keyword>
<feature type="region of interest" description="Disordered" evidence="1">
    <location>
        <begin position="1"/>
        <end position="50"/>
    </location>
</feature>
<gene>
    <name evidence="2" type="ORF">IW261DRAFT_1596005</name>
</gene>